<comment type="subcellular location">
    <subcellularLocation>
        <location evidence="1">Cytoplasm</location>
    </subcellularLocation>
    <subcellularLocation>
        <location evidence="2">Golgi apparatus</location>
    </subcellularLocation>
</comment>
<dbReference type="FunFam" id="1.10.220.150:FF:000008">
    <property type="entry name" value="ADP-ribosylation factor GTPase activating protein 1"/>
    <property type="match status" value="1"/>
</dbReference>
<dbReference type="Gene3D" id="1.10.220.150">
    <property type="entry name" value="Arf GTPase activating protein"/>
    <property type="match status" value="1"/>
</dbReference>
<reference evidence="21" key="1">
    <citation type="submission" date="2021-04" db="EMBL/GenBank/DDBJ databases">
        <authorList>
            <consortium name="Wellcome Sanger Institute Data Sharing"/>
        </authorList>
    </citation>
    <scope>NUCLEOTIDE SEQUENCE [LARGE SCALE GENOMIC DNA]</scope>
</reference>
<evidence type="ECO:0000256" key="4">
    <source>
        <dbReference type="ARBA" id="ARBA00022468"/>
    </source>
</evidence>
<dbReference type="GO" id="GO:0015031">
    <property type="term" value="P:protein transport"/>
    <property type="evidence" value="ECO:0007669"/>
    <property type="project" value="UniProtKB-KW"/>
</dbReference>
<feature type="compositionally biased region" description="Polar residues" evidence="19">
    <location>
        <begin position="321"/>
        <end position="338"/>
    </location>
</feature>
<evidence type="ECO:0000256" key="3">
    <source>
        <dbReference type="ARBA" id="ARBA00022448"/>
    </source>
</evidence>
<keyword evidence="5" id="KW-0963">Cytoplasm</keyword>
<comment type="function">
    <text evidence="14">GTPase-activating protein (GAP) for the ADP ribosylation factor 1 (ARF1). Involved in membrane trafficking and /or vesicle transport. Promotes hydrolysis of the ARF1-bound GTP and thus, is required for the dissociation of coat proteins from Golgi-derived membranes and vesicles, a prerequisite for vesicle's fusion with target compartment. Probably regulates ARF1-mediated transport via its interaction with the KDELR proteins and TMED2. Overexpression induces the redistribution of the entire Golgi complex to the endoplasmic reticulum, as when ARF1 is deactivated. Its activity is stimulated by phosphoinosides and inhibited by phosphatidylcholine.</text>
</comment>
<dbReference type="PANTHER" id="PTHR46395:SF1">
    <property type="entry name" value="ADP-RIBOSYLATION FACTOR GTPASE-ACTIVATING PROTEIN 1"/>
    <property type="match status" value="1"/>
</dbReference>
<evidence type="ECO:0000256" key="16">
    <source>
        <dbReference type="ARBA" id="ARBA00077418"/>
    </source>
</evidence>
<evidence type="ECO:0000256" key="5">
    <source>
        <dbReference type="ARBA" id="ARBA00022490"/>
    </source>
</evidence>
<keyword evidence="6" id="KW-0597">Phosphoprotein</keyword>
<reference evidence="21" key="3">
    <citation type="submission" date="2025-09" db="UniProtKB">
        <authorList>
            <consortium name="Ensembl"/>
        </authorList>
    </citation>
    <scope>IDENTIFICATION</scope>
</reference>
<evidence type="ECO:0000256" key="8">
    <source>
        <dbReference type="ARBA" id="ARBA00022771"/>
    </source>
</evidence>
<dbReference type="SMART" id="SM00105">
    <property type="entry name" value="ArfGap"/>
    <property type="match status" value="1"/>
</dbReference>
<feature type="compositionally biased region" description="Polar residues" evidence="19">
    <location>
        <begin position="127"/>
        <end position="143"/>
    </location>
</feature>
<proteinExistence type="predicted"/>
<dbReference type="InterPro" id="IPR038508">
    <property type="entry name" value="ArfGAP_dom_sf"/>
</dbReference>
<dbReference type="PROSITE" id="PS50115">
    <property type="entry name" value="ARFGAP"/>
    <property type="match status" value="1"/>
</dbReference>
<evidence type="ECO:0000259" key="20">
    <source>
        <dbReference type="PROSITE" id="PS50115"/>
    </source>
</evidence>
<evidence type="ECO:0000256" key="1">
    <source>
        <dbReference type="ARBA" id="ARBA00004496"/>
    </source>
</evidence>
<dbReference type="GO" id="GO:0000139">
    <property type="term" value="C:Golgi membrane"/>
    <property type="evidence" value="ECO:0007669"/>
    <property type="project" value="TreeGrafter"/>
</dbReference>
<name>A0A7N6F9C7_ANATE</name>
<dbReference type="AlphaFoldDB" id="A0A7N6F9C7"/>
<dbReference type="GO" id="GO:0016192">
    <property type="term" value="P:vesicle-mediated transport"/>
    <property type="evidence" value="ECO:0007669"/>
    <property type="project" value="UniProtKB-KW"/>
</dbReference>
<keyword evidence="22" id="KW-1185">Reference proteome</keyword>
<evidence type="ECO:0000256" key="13">
    <source>
        <dbReference type="ARBA" id="ARBA00023034"/>
    </source>
</evidence>
<evidence type="ECO:0000313" key="22">
    <source>
        <dbReference type="Proteomes" id="UP000265040"/>
    </source>
</evidence>
<keyword evidence="9" id="KW-0862">Zinc</keyword>
<evidence type="ECO:0000256" key="18">
    <source>
        <dbReference type="PROSITE-ProRule" id="PRU00288"/>
    </source>
</evidence>
<evidence type="ECO:0000256" key="10">
    <source>
        <dbReference type="ARBA" id="ARBA00022892"/>
    </source>
</evidence>
<feature type="domain" description="Arf-GAP" evidence="20">
    <location>
        <begin position="7"/>
        <end position="124"/>
    </location>
</feature>
<dbReference type="Pfam" id="PF01412">
    <property type="entry name" value="ArfGap"/>
    <property type="match status" value="1"/>
</dbReference>
<evidence type="ECO:0000256" key="12">
    <source>
        <dbReference type="ARBA" id="ARBA00022990"/>
    </source>
</evidence>
<feature type="region of interest" description="Disordered" evidence="19">
    <location>
        <begin position="127"/>
        <end position="163"/>
    </location>
</feature>
<dbReference type="InterPro" id="IPR037278">
    <property type="entry name" value="ARFGAP/RecO"/>
</dbReference>
<protein>
    <recommendedName>
        <fullName evidence="15">ADP-ribosylation factor GTPase-activating protein 1</fullName>
    </recommendedName>
    <alternativeName>
        <fullName evidence="17">ADP-ribosylation factor 1 GTPase-activating protein</fullName>
    </alternativeName>
    <alternativeName>
        <fullName evidence="16">ARF1-directed GTPase-activating protein</fullName>
    </alternativeName>
</protein>
<feature type="compositionally biased region" description="Polar residues" evidence="19">
    <location>
        <begin position="347"/>
        <end position="365"/>
    </location>
</feature>
<organism evidence="21 22">
    <name type="scientific">Anabas testudineus</name>
    <name type="common">Climbing perch</name>
    <name type="synonym">Anthias testudineus</name>
    <dbReference type="NCBI Taxonomy" id="64144"/>
    <lineage>
        <taxon>Eukaryota</taxon>
        <taxon>Metazoa</taxon>
        <taxon>Chordata</taxon>
        <taxon>Craniata</taxon>
        <taxon>Vertebrata</taxon>
        <taxon>Euteleostomi</taxon>
        <taxon>Actinopterygii</taxon>
        <taxon>Neopterygii</taxon>
        <taxon>Teleostei</taxon>
        <taxon>Neoteleostei</taxon>
        <taxon>Acanthomorphata</taxon>
        <taxon>Anabantaria</taxon>
        <taxon>Anabantiformes</taxon>
        <taxon>Anabantoidei</taxon>
        <taxon>Anabantidae</taxon>
        <taxon>Anabas</taxon>
    </lineage>
</organism>
<evidence type="ECO:0000256" key="9">
    <source>
        <dbReference type="ARBA" id="ARBA00022833"/>
    </source>
</evidence>
<dbReference type="GeneTree" id="ENSGT00890000139515"/>
<keyword evidence="4" id="KW-0343">GTPase activation</keyword>
<gene>
    <name evidence="21" type="primary">ARFGAP1</name>
</gene>
<keyword evidence="7" id="KW-0479">Metal-binding</keyword>
<dbReference type="GO" id="GO:0005096">
    <property type="term" value="F:GTPase activator activity"/>
    <property type="evidence" value="ECO:0007669"/>
    <property type="project" value="UniProtKB-KW"/>
</dbReference>
<evidence type="ECO:0000256" key="17">
    <source>
        <dbReference type="ARBA" id="ARBA00081514"/>
    </source>
</evidence>
<evidence type="ECO:0000313" key="21">
    <source>
        <dbReference type="Ensembl" id="ENSATEP00000044473.1"/>
    </source>
</evidence>
<dbReference type="PRINTS" id="PR00405">
    <property type="entry name" value="REVINTRACTNG"/>
</dbReference>
<dbReference type="CDD" id="cd08830">
    <property type="entry name" value="ArfGap_ArfGap1"/>
    <property type="match status" value="1"/>
</dbReference>
<evidence type="ECO:0000256" key="19">
    <source>
        <dbReference type="SAM" id="MobiDB-lite"/>
    </source>
</evidence>
<evidence type="ECO:0000256" key="7">
    <source>
        <dbReference type="ARBA" id="ARBA00022723"/>
    </source>
</evidence>
<dbReference type="GO" id="GO:0008270">
    <property type="term" value="F:zinc ion binding"/>
    <property type="evidence" value="ECO:0007669"/>
    <property type="project" value="UniProtKB-KW"/>
</dbReference>
<dbReference type="Ensembl" id="ENSATET00000060791.2">
    <property type="protein sequence ID" value="ENSATEP00000044473.1"/>
    <property type="gene ID" value="ENSATEG00000024398.3"/>
</dbReference>
<evidence type="ECO:0000256" key="6">
    <source>
        <dbReference type="ARBA" id="ARBA00022553"/>
    </source>
</evidence>
<keyword evidence="13" id="KW-0333">Golgi apparatus</keyword>
<dbReference type="GO" id="GO:0030100">
    <property type="term" value="P:regulation of endocytosis"/>
    <property type="evidence" value="ECO:0007669"/>
    <property type="project" value="TreeGrafter"/>
</dbReference>
<keyword evidence="8 18" id="KW-0863">Zinc-finger</keyword>
<keyword evidence="12" id="KW-0007">Acetylation</keyword>
<dbReference type="GO" id="GO:0032012">
    <property type="term" value="P:regulation of ARF protein signal transduction"/>
    <property type="evidence" value="ECO:0007669"/>
    <property type="project" value="TreeGrafter"/>
</dbReference>
<evidence type="ECO:0000256" key="2">
    <source>
        <dbReference type="ARBA" id="ARBA00004555"/>
    </source>
</evidence>
<sequence>MASPRTRRVLKEVRTQDENNLCFECGAFNPQWVSVTYGIWICLECSGKHRGLGVHLSFVRSVTMDKWKDIELEKMKAGGNGKFRLFLELQDDYEPNWTLQEKYNSRAAALFRDKVATLAEGKEWSIETSPARNWTSPQPKTNLSSSHRSGGSGQSSAKSSDKAFEDWLSDDVNSYQSGGGYSGNQENRYVGFGNTVSPEKKEDDFLNNAMSSIYSGWSSFTVGASKFASIAKDNTTKLANQATLKATELGQTLNENVIKPTQEKVTLMFEVVVLVVGCSALEQKKKKKKTASDVNVLFSAQLGSSSQPISQNFWETFGSNNSLKAKKSPSSDSWTIADNSAKKSSDSWDNWGSEAASNNKNSTGESWEAWDNNWDKADGKTKKSPTKPADETWDNAEW</sequence>
<keyword evidence="10" id="KW-0931">ER-Golgi transport</keyword>
<evidence type="ECO:0000256" key="11">
    <source>
        <dbReference type="ARBA" id="ARBA00022927"/>
    </source>
</evidence>
<reference evidence="21" key="2">
    <citation type="submission" date="2025-08" db="UniProtKB">
        <authorList>
            <consortium name="Ensembl"/>
        </authorList>
    </citation>
    <scope>IDENTIFICATION</scope>
</reference>
<dbReference type="PANTHER" id="PTHR46395">
    <property type="entry name" value="ADP-RIBOSYLATION FACTOR GTPASE-ACTIVATING PROTEIN 1"/>
    <property type="match status" value="1"/>
</dbReference>
<evidence type="ECO:0000256" key="15">
    <source>
        <dbReference type="ARBA" id="ARBA00071258"/>
    </source>
</evidence>
<evidence type="ECO:0000256" key="14">
    <source>
        <dbReference type="ARBA" id="ARBA00058112"/>
    </source>
</evidence>
<keyword evidence="11" id="KW-0653">Protein transport</keyword>
<dbReference type="Proteomes" id="UP000265040">
    <property type="component" value="Chromosome 5"/>
</dbReference>
<keyword evidence="3" id="KW-0813">Transport</keyword>
<dbReference type="InterPro" id="IPR001164">
    <property type="entry name" value="ArfGAP_dom"/>
</dbReference>
<feature type="region of interest" description="Disordered" evidence="19">
    <location>
        <begin position="321"/>
        <end position="398"/>
    </location>
</feature>
<feature type="compositionally biased region" description="Low complexity" evidence="19">
    <location>
        <begin position="144"/>
        <end position="158"/>
    </location>
</feature>
<accession>A0A7N6F9C7</accession>
<dbReference type="SUPFAM" id="SSF57863">
    <property type="entry name" value="ArfGap/RecO-like zinc finger"/>
    <property type="match status" value="1"/>
</dbReference>